<keyword evidence="2 5" id="KW-0378">Hydrolase</keyword>
<dbReference type="GO" id="GO:0030599">
    <property type="term" value="F:pectinesterase activity"/>
    <property type="evidence" value="ECO:0007669"/>
    <property type="project" value="UniProtKB-UniRule"/>
</dbReference>
<dbReference type="InterPro" id="IPR033131">
    <property type="entry name" value="Pectinesterase_Asp_AS"/>
</dbReference>
<dbReference type="Pfam" id="PF01095">
    <property type="entry name" value="Pectinesterase"/>
    <property type="match status" value="1"/>
</dbReference>
<keyword evidence="8" id="KW-1185">Reference proteome</keyword>
<name>A0A8S8X6T5_9PROT</name>
<accession>A0A8S8X6T5</accession>
<dbReference type="GO" id="GO:0042545">
    <property type="term" value="P:cell wall modification"/>
    <property type="evidence" value="ECO:0007669"/>
    <property type="project" value="UniProtKB-UniRule"/>
</dbReference>
<protein>
    <recommendedName>
        <fullName evidence="5">Pectinesterase</fullName>
        <ecNumber evidence="5">3.1.1.11</ecNumber>
    </recommendedName>
</protein>
<dbReference type="InterPro" id="IPR011050">
    <property type="entry name" value="Pectin_lyase_fold/virulence"/>
</dbReference>
<feature type="signal peptide" evidence="5">
    <location>
        <begin position="1"/>
        <end position="20"/>
    </location>
</feature>
<organism evidence="7 8">
    <name type="scientific">Roseiterribacter gracilis</name>
    <dbReference type="NCBI Taxonomy" id="2812848"/>
    <lineage>
        <taxon>Bacteria</taxon>
        <taxon>Pseudomonadati</taxon>
        <taxon>Pseudomonadota</taxon>
        <taxon>Alphaproteobacteria</taxon>
        <taxon>Rhodospirillales</taxon>
        <taxon>Roseiterribacteraceae</taxon>
        <taxon>Roseiterribacter</taxon>
    </lineage>
</organism>
<evidence type="ECO:0000313" key="8">
    <source>
        <dbReference type="Proteomes" id="UP000681075"/>
    </source>
</evidence>
<keyword evidence="5" id="KW-0732">Signal</keyword>
<dbReference type="InterPro" id="IPR012334">
    <property type="entry name" value="Pectin_lyas_fold"/>
</dbReference>
<evidence type="ECO:0000259" key="6">
    <source>
        <dbReference type="Pfam" id="PF01095"/>
    </source>
</evidence>
<dbReference type="AlphaFoldDB" id="A0A8S8X6T5"/>
<dbReference type="PANTHER" id="PTHR31321:SF57">
    <property type="entry name" value="PECTINESTERASE 53-RELATED"/>
    <property type="match status" value="1"/>
</dbReference>
<dbReference type="EMBL" id="BOPV01000001">
    <property type="protein sequence ID" value="GIL39058.1"/>
    <property type="molecule type" value="Genomic_DNA"/>
</dbReference>
<comment type="catalytic activity">
    <reaction evidence="5">
        <text>[(1-&gt;4)-alpha-D-galacturonosyl methyl ester](n) + n H2O = [(1-&gt;4)-alpha-D-galacturonosyl](n) + n methanol + n H(+)</text>
        <dbReference type="Rhea" id="RHEA:22380"/>
        <dbReference type="Rhea" id="RHEA-COMP:14570"/>
        <dbReference type="Rhea" id="RHEA-COMP:14573"/>
        <dbReference type="ChEBI" id="CHEBI:15377"/>
        <dbReference type="ChEBI" id="CHEBI:15378"/>
        <dbReference type="ChEBI" id="CHEBI:17790"/>
        <dbReference type="ChEBI" id="CHEBI:140522"/>
        <dbReference type="ChEBI" id="CHEBI:140523"/>
        <dbReference type="EC" id="3.1.1.11"/>
    </reaction>
</comment>
<evidence type="ECO:0000256" key="3">
    <source>
        <dbReference type="ARBA" id="ARBA00023085"/>
    </source>
</evidence>
<proteinExistence type="inferred from homology"/>
<dbReference type="PANTHER" id="PTHR31321">
    <property type="entry name" value="ACYL-COA THIOESTER HYDROLASE YBHC-RELATED"/>
    <property type="match status" value="1"/>
</dbReference>
<evidence type="ECO:0000256" key="1">
    <source>
        <dbReference type="ARBA" id="ARBA00008891"/>
    </source>
</evidence>
<evidence type="ECO:0000313" key="7">
    <source>
        <dbReference type="EMBL" id="GIL39058.1"/>
    </source>
</evidence>
<dbReference type="InterPro" id="IPR000070">
    <property type="entry name" value="Pectinesterase_cat"/>
</dbReference>
<dbReference type="RefSeq" id="WP_420242157.1">
    <property type="nucleotide sequence ID" value="NZ_BOPV01000001.1"/>
</dbReference>
<sequence>MNRRYFLLGSAAFVAAPAVAVEPFDAVVKDGDSLQAAIDKAPGTVPYRIFVGEGSFREKLQITKANVTLIGAGRDRTRLVFGDYAGAPQPGGAVRALRSSATLTVHAPDFSARDLTIENDFDYVANLIKSERSYAGGVGLQGLALSLADAADRSLFDRVTFIGHQDTLFADAGRSCFRDCSISGSVDFIFGGGRAWFEGCEIRSRFRPGFQRNQGFITAPSTKRTQAFGLVFSNCSLLREALVPNGSVVLGRPWRPNGDVQALGATVFLNCWMDAHISADGWDEMGYAAADGTRIFLQPNEARLAEYASRGPGAFRTPRRRWLTATEARGITRDRVLDGWSPARAA</sequence>
<feature type="chain" id="PRO_5035960054" description="Pectinesterase" evidence="5">
    <location>
        <begin position="21"/>
        <end position="346"/>
    </location>
</feature>
<comment type="pathway">
    <text evidence="5">Glycan metabolism; pectin degradation; 2-dehydro-3-deoxy-D-gluconate from pectin: step 1/5.</text>
</comment>
<keyword evidence="3 5" id="KW-0063">Aspartyl esterase</keyword>
<dbReference type="GO" id="GO:0009279">
    <property type="term" value="C:cell outer membrane"/>
    <property type="evidence" value="ECO:0007669"/>
    <property type="project" value="TreeGrafter"/>
</dbReference>
<dbReference type="EC" id="3.1.1.11" evidence="5"/>
<comment type="caution">
    <text evidence="7">The sequence shown here is derived from an EMBL/GenBank/DDBJ whole genome shotgun (WGS) entry which is preliminary data.</text>
</comment>
<dbReference type="GO" id="GO:0045490">
    <property type="term" value="P:pectin catabolic process"/>
    <property type="evidence" value="ECO:0007669"/>
    <property type="project" value="UniProtKB-UniRule"/>
</dbReference>
<feature type="domain" description="Pectinesterase catalytic" evidence="6">
    <location>
        <begin position="33"/>
        <end position="324"/>
    </location>
</feature>
<evidence type="ECO:0000256" key="5">
    <source>
        <dbReference type="RuleBase" id="RU000589"/>
    </source>
</evidence>
<comment type="similarity">
    <text evidence="1">Belongs to the pectinesterase family.</text>
</comment>
<dbReference type="SUPFAM" id="SSF51126">
    <property type="entry name" value="Pectin lyase-like"/>
    <property type="match status" value="1"/>
</dbReference>
<feature type="active site" evidence="4">
    <location>
        <position position="187"/>
    </location>
</feature>
<evidence type="ECO:0000256" key="4">
    <source>
        <dbReference type="PROSITE-ProRule" id="PRU10040"/>
    </source>
</evidence>
<reference evidence="7" key="1">
    <citation type="submission" date="2021-02" db="EMBL/GenBank/DDBJ databases">
        <title>Genome sequence of Rhodospirillales sp. strain TMPK1 isolated from soil.</title>
        <authorList>
            <person name="Nakai R."/>
            <person name="Kusada H."/>
            <person name="Tamaki H."/>
        </authorList>
    </citation>
    <scope>NUCLEOTIDE SEQUENCE</scope>
    <source>
        <strain evidence="7">TMPK1</strain>
    </source>
</reference>
<dbReference type="Gene3D" id="2.160.20.10">
    <property type="entry name" value="Single-stranded right-handed beta-helix, Pectin lyase-like"/>
    <property type="match status" value="1"/>
</dbReference>
<dbReference type="Proteomes" id="UP000681075">
    <property type="component" value="Unassembled WGS sequence"/>
</dbReference>
<dbReference type="PROSITE" id="PS00503">
    <property type="entry name" value="PECTINESTERASE_2"/>
    <property type="match status" value="1"/>
</dbReference>
<evidence type="ECO:0000256" key="2">
    <source>
        <dbReference type="ARBA" id="ARBA00022801"/>
    </source>
</evidence>
<gene>
    <name evidence="7" type="ORF">TMPK1_12950</name>
</gene>